<dbReference type="InterPro" id="IPR053165">
    <property type="entry name" value="HSI-I_assembly_Hcp1"/>
</dbReference>
<dbReference type="Proteomes" id="UP000054596">
    <property type="component" value="Unassembled WGS sequence"/>
</dbReference>
<dbReference type="Gene3D" id="2.30.110.20">
    <property type="entry name" value="Hcp1-like"/>
    <property type="match status" value="1"/>
</dbReference>
<proteinExistence type="predicted"/>
<keyword evidence="2" id="KW-1185">Reference proteome</keyword>
<dbReference type="InterPro" id="IPR036624">
    <property type="entry name" value="Hcp1-lik_sf"/>
</dbReference>
<name>A0A158DHQ2_9BURK</name>
<dbReference type="EMBL" id="FCOJ02000089">
    <property type="protein sequence ID" value="SAK94139.1"/>
    <property type="molecule type" value="Genomic_DNA"/>
</dbReference>
<reference evidence="1" key="1">
    <citation type="submission" date="2016-01" db="EMBL/GenBank/DDBJ databases">
        <authorList>
            <person name="Peeters C."/>
        </authorList>
    </citation>
    <scope>NUCLEOTIDE SEQUENCE [LARGE SCALE GENOMIC DNA]</scope>
    <source>
        <strain evidence="1">LMG 29325</strain>
    </source>
</reference>
<sequence>MPITMEDHMATTDCYLKIDGIDGESKHKGAEGQIEVLSFNWGVTNASNPMTGSGSGIGKACPGVFQFVHQYDKSAPTLKKNCASGKHMANAKLTVSKAGEGQKEFLTVTLKQVTVTKVSLICVPNGHPEQTVDLSYADIEFEYKPQDDKGALGGAVKFGWDVRSTEVR</sequence>
<protein>
    <submittedName>
        <fullName evidence="1">Hcp1 family type VI secretion system effector</fullName>
    </submittedName>
</protein>
<comment type="caution">
    <text evidence="1">The sequence shown here is derived from an EMBL/GenBank/DDBJ whole genome shotgun (WGS) entry which is preliminary data.</text>
</comment>
<dbReference type="STRING" id="1777143.AWB82_06776"/>
<evidence type="ECO:0000313" key="2">
    <source>
        <dbReference type="Proteomes" id="UP000054596"/>
    </source>
</evidence>
<gene>
    <name evidence="1" type="ORF">AWB82_06776</name>
</gene>
<dbReference type="InterPro" id="IPR008514">
    <property type="entry name" value="T6SS_Hcp"/>
</dbReference>
<evidence type="ECO:0000313" key="1">
    <source>
        <dbReference type="EMBL" id="SAK94139.1"/>
    </source>
</evidence>
<organism evidence="1 2">
    <name type="scientific">Caballeronia glebae</name>
    <dbReference type="NCBI Taxonomy" id="1777143"/>
    <lineage>
        <taxon>Bacteria</taxon>
        <taxon>Pseudomonadati</taxon>
        <taxon>Pseudomonadota</taxon>
        <taxon>Betaproteobacteria</taxon>
        <taxon>Burkholderiales</taxon>
        <taxon>Burkholderiaceae</taxon>
        <taxon>Caballeronia</taxon>
    </lineage>
</organism>
<dbReference type="Pfam" id="PF05638">
    <property type="entry name" value="T6SS_HCP"/>
    <property type="match status" value="1"/>
</dbReference>
<dbReference type="PANTHER" id="PTHR36152:SF5">
    <property type="entry name" value="PROTEIN HCP1"/>
    <property type="match status" value="1"/>
</dbReference>
<dbReference type="PANTHER" id="PTHR36152">
    <property type="entry name" value="CYTOPLASMIC PROTEIN-RELATED"/>
    <property type="match status" value="1"/>
</dbReference>
<dbReference type="AlphaFoldDB" id="A0A158DHQ2"/>
<dbReference type="NCBIfam" id="TIGR03344">
    <property type="entry name" value="VI_effect_Hcp1"/>
    <property type="match status" value="1"/>
</dbReference>
<accession>A0A158DHQ2</accession>
<dbReference type="SUPFAM" id="SSF141452">
    <property type="entry name" value="Hcp1-like"/>
    <property type="match status" value="1"/>
</dbReference>